<feature type="domain" description="Methyltransferase" evidence="2">
    <location>
        <begin position="51"/>
        <end position="150"/>
    </location>
</feature>
<dbReference type="GO" id="GO:0032259">
    <property type="term" value="P:methylation"/>
    <property type="evidence" value="ECO:0007669"/>
    <property type="project" value="UniProtKB-KW"/>
</dbReference>
<name>A0A0F0L999_9MICO</name>
<dbReference type="EMBL" id="JYIT01000047">
    <property type="protein sequence ID" value="KJL29693.1"/>
    <property type="molecule type" value="Genomic_DNA"/>
</dbReference>
<organism evidence="3 4">
    <name type="scientific">Microbacterium azadirachtae</name>
    <dbReference type="NCBI Taxonomy" id="582680"/>
    <lineage>
        <taxon>Bacteria</taxon>
        <taxon>Bacillati</taxon>
        <taxon>Actinomycetota</taxon>
        <taxon>Actinomycetes</taxon>
        <taxon>Micrococcales</taxon>
        <taxon>Microbacteriaceae</taxon>
        <taxon>Microbacterium</taxon>
    </lineage>
</organism>
<dbReference type="AlphaFoldDB" id="A0A0F0L999"/>
<keyword evidence="4" id="KW-1185">Reference proteome</keyword>
<dbReference type="Gene3D" id="3.40.50.150">
    <property type="entry name" value="Vaccinia Virus protein VP39"/>
    <property type="match status" value="1"/>
</dbReference>
<evidence type="ECO:0000313" key="3">
    <source>
        <dbReference type="EMBL" id="KJL29693.1"/>
    </source>
</evidence>
<proteinExistence type="predicted"/>
<evidence type="ECO:0000313" key="4">
    <source>
        <dbReference type="Proteomes" id="UP000033448"/>
    </source>
</evidence>
<dbReference type="PATRIC" id="fig|582680.7.peg.338"/>
<evidence type="ECO:0000259" key="2">
    <source>
        <dbReference type="Pfam" id="PF13649"/>
    </source>
</evidence>
<dbReference type="PANTHER" id="PTHR43861">
    <property type="entry name" value="TRANS-ACONITATE 2-METHYLTRANSFERASE-RELATED"/>
    <property type="match status" value="1"/>
</dbReference>
<reference evidence="3 4" key="1">
    <citation type="submission" date="2015-02" db="EMBL/GenBank/DDBJ databases">
        <title>Draft genome sequences of ten Microbacterium spp. with emphasis on heavy metal contaminated environments.</title>
        <authorList>
            <person name="Corretto E."/>
        </authorList>
    </citation>
    <scope>NUCLEOTIDE SEQUENCE [LARGE SCALE GENOMIC DNA]</scope>
    <source>
        <strain evidence="3 4">DSM 23848</strain>
    </source>
</reference>
<sequence length="249" mass="26497">MVAATEGRPSGVIDAYEGMGEFHDLFMTDVWGGLRPALASAFADLDPNAIVLDVGAGTGIGTRLLARSTSAQVVAIEPSLTMRAVLLARVADDPELIERVSVLAGAAPDILDEVPGPVAGFVCAHMLGHLTATQRQETFARLAALLEPGGIGIITLPRTSASDGTDVVEEATHIGRHHYLARHRSTPDGRGSQSEYLVLDGDRIVRRQTFASSWEPPTLEQLHDELNDAGLHLVDADERIGIVRQAETA</sequence>
<dbReference type="CDD" id="cd02440">
    <property type="entry name" value="AdoMet_MTases"/>
    <property type="match status" value="1"/>
</dbReference>
<comment type="caution">
    <text evidence="3">The sequence shown here is derived from an EMBL/GenBank/DDBJ whole genome shotgun (WGS) entry which is preliminary data.</text>
</comment>
<accession>A0A0F0L999</accession>
<dbReference type="Proteomes" id="UP000033448">
    <property type="component" value="Unassembled WGS sequence"/>
</dbReference>
<dbReference type="GO" id="GO:0008168">
    <property type="term" value="F:methyltransferase activity"/>
    <property type="evidence" value="ECO:0007669"/>
    <property type="project" value="UniProtKB-KW"/>
</dbReference>
<gene>
    <name evidence="3" type="ORF">RL72_00323</name>
</gene>
<dbReference type="InterPro" id="IPR029063">
    <property type="entry name" value="SAM-dependent_MTases_sf"/>
</dbReference>
<dbReference type="SUPFAM" id="SSF53335">
    <property type="entry name" value="S-adenosyl-L-methionine-dependent methyltransferases"/>
    <property type="match status" value="1"/>
</dbReference>
<dbReference type="InterPro" id="IPR041698">
    <property type="entry name" value="Methyltransf_25"/>
</dbReference>
<keyword evidence="3" id="KW-0489">Methyltransferase</keyword>
<keyword evidence="1 3" id="KW-0808">Transferase</keyword>
<dbReference type="Pfam" id="PF13649">
    <property type="entry name" value="Methyltransf_25"/>
    <property type="match status" value="1"/>
</dbReference>
<protein>
    <submittedName>
        <fullName evidence="3">Methyltransferase domain protein</fullName>
    </submittedName>
</protein>
<evidence type="ECO:0000256" key="1">
    <source>
        <dbReference type="ARBA" id="ARBA00022679"/>
    </source>
</evidence>